<dbReference type="SUPFAM" id="SSF53335">
    <property type="entry name" value="S-adenosyl-L-methionine-dependent methyltransferases"/>
    <property type="match status" value="1"/>
</dbReference>
<keyword evidence="2" id="KW-0489">Methyltransferase</keyword>
<organism evidence="2 3">
    <name type="scientific">Planococcus halotolerans</name>
    <dbReference type="NCBI Taxonomy" id="2233542"/>
    <lineage>
        <taxon>Bacteria</taxon>
        <taxon>Bacillati</taxon>
        <taxon>Bacillota</taxon>
        <taxon>Bacilli</taxon>
        <taxon>Bacillales</taxon>
        <taxon>Caryophanaceae</taxon>
        <taxon>Planococcus</taxon>
    </lineage>
</organism>
<name>A0A365KNH2_9BACL</name>
<accession>A0A365KNH2</accession>
<dbReference type="InterPro" id="IPR029063">
    <property type="entry name" value="SAM-dependent_MTases_sf"/>
</dbReference>
<protein>
    <submittedName>
        <fullName evidence="2">SAM-dependent methyltransferase</fullName>
    </submittedName>
</protein>
<dbReference type="InterPro" id="IPR041698">
    <property type="entry name" value="Methyltransf_25"/>
</dbReference>
<dbReference type="Proteomes" id="UP000251002">
    <property type="component" value="Unassembled WGS sequence"/>
</dbReference>
<keyword evidence="2" id="KW-0808">Transferase</keyword>
<dbReference type="AlphaFoldDB" id="A0A365KNH2"/>
<sequence length="257" mass="29141">MSDPRKHPEWLEPHSLKWYQQLGDKYQAYSYPWTSTIETPNGESIYDDELYQMVRDKKVLDVGCGHGEFALHCSSAADKVVGFDVIDSFLKSGMQKPRENLEFVLGNTKEGLPFGRDEFDVAYIRKGPTSAYPHLKRVVKENGQVLGLHPGDASGKELADYFPGLFEFSPRTPILEKINRILVGCSFSKTEIEIYETVEYLHASMDVIRFCCFGQTLNVFSAVERENLSAIEGIFKREAAEKGLAITHSRYIVRVTV</sequence>
<dbReference type="Pfam" id="PF13649">
    <property type="entry name" value="Methyltransf_25"/>
    <property type="match status" value="1"/>
</dbReference>
<dbReference type="GO" id="GO:0032259">
    <property type="term" value="P:methylation"/>
    <property type="evidence" value="ECO:0007669"/>
    <property type="project" value="UniProtKB-KW"/>
</dbReference>
<feature type="domain" description="Methyltransferase" evidence="1">
    <location>
        <begin position="59"/>
        <end position="143"/>
    </location>
</feature>
<dbReference type="EMBL" id="QLZR01000007">
    <property type="protein sequence ID" value="RAZ74710.1"/>
    <property type="molecule type" value="Genomic_DNA"/>
</dbReference>
<evidence type="ECO:0000313" key="2">
    <source>
        <dbReference type="EMBL" id="RAZ74710.1"/>
    </source>
</evidence>
<dbReference type="GO" id="GO:0008168">
    <property type="term" value="F:methyltransferase activity"/>
    <property type="evidence" value="ECO:0007669"/>
    <property type="project" value="UniProtKB-KW"/>
</dbReference>
<gene>
    <name evidence="2" type="ORF">DP120_14870</name>
</gene>
<dbReference type="Gene3D" id="3.40.50.150">
    <property type="entry name" value="Vaccinia Virus protein VP39"/>
    <property type="match status" value="1"/>
</dbReference>
<evidence type="ECO:0000259" key="1">
    <source>
        <dbReference type="Pfam" id="PF13649"/>
    </source>
</evidence>
<dbReference type="CDD" id="cd02440">
    <property type="entry name" value="AdoMet_MTases"/>
    <property type="match status" value="1"/>
</dbReference>
<keyword evidence="3" id="KW-1185">Reference proteome</keyword>
<comment type="caution">
    <text evidence="2">The sequence shown here is derived from an EMBL/GenBank/DDBJ whole genome shotgun (WGS) entry which is preliminary data.</text>
</comment>
<reference evidence="2 3" key="1">
    <citation type="submission" date="2018-06" db="EMBL/GenBank/DDBJ databases">
        <title>The draft genome sequences of strains SCU63 and S1.</title>
        <authorList>
            <person name="Gan L."/>
        </authorList>
    </citation>
    <scope>NUCLEOTIDE SEQUENCE [LARGE SCALE GENOMIC DNA]</scope>
    <source>
        <strain evidence="2 3">SCU63</strain>
    </source>
</reference>
<evidence type="ECO:0000313" key="3">
    <source>
        <dbReference type="Proteomes" id="UP000251002"/>
    </source>
</evidence>
<proteinExistence type="predicted"/>